<sequence length="122" mass="13108">MTQAFAGATGQEFAVYYAKDTVGRGRNKTELAGQNARDAWDTPIKSLAEDLSGRLALVIGMPIFVVDNIAVELGISNGSGGTLVIGLSPVRKGRRYAISAEVDLPLYTSPDPETDFRHRLVI</sequence>
<dbReference type="AlphaFoldDB" id="A0AAD7IKJ5"/>
<proteinExistence type="predicted"/>
<reference evidence="1" key="1">
    <citation type="submission" date="2023-03" db="EMBL/GenBank/DDBJ databases">
        <title>Massive genome expansion in bonnet fungi (Mycena s.s.) driven by repeated elements and novel gene families across ecological guilds.</title>
        <authorList>
            <consortium name="Lawrence Berkeley National Laboratory"/>
            <person name="Harder C.B."/>
            <person name="Miyauchi S."/>
            <person name="Viragh M."/>
            <person name="Kuo A."/>
            <person name="Thoen E."/>
            <person name="Andreopoulos B."/>
            <person name="Lu D."/>
            <person name="Skrede I."/>
            <person name="Drula E."/>
            <person name="Henrissat B."/>
            <person name="Morin E."/>
            <person name="Kohler A."/>
            <person name="Barry K."/>
            <person name="LaButti K."/>
            <person name="Morin E."/>
            <person name="Salamov A."/>
            <person name="Lipzen A."/>
            <person name="Mereny Z."/>
            <person name="Hegedus B."/>
            <person name="Baldrian P."/>
            <person name="Stursova M."/>
            <person name="Weitz H."/>
            <person name="Taylor A."/>
            <person name="Grigoriev I.V."/>
            <person name="Nagy L.G."/>
            <person name="Martin F."/>
            <person name="Kauserud H."/>
        </authorList>
    </citation>
    <scope>NUCLEOTIDE SEQUENCE</scope>
    <source>
        <strain evidence="1">CBHHK182m</strain>
    </source>
</reference>
<evidence type="ECO:0000313" key="1">
    <source>
        <dbReference type="EMBL" id="KAJ7745329.1"/>
    </source>
</evidence>
<organism evidence="1 2">
    <name type="scientific">Mycena metata</name>
    <dbReference type="NCBI Taxonomy" id="1033252"/>
    <lineage>
        <taxon>Eukaryota</taxon>
        <taxon>Fungi</taxon>
        <taxon>Dikarya</taxon>
        <taxon>Basidiomycota</taxon>
        <taxon>Agaricomycotina</taxon>
        <taxon>Agaricomycetes</taxon>
        <taxon>Agaricomycetidae</taxon>
        <taxon>Agaricales</taxon>
        <taxon>Marasmiineae</taxon>
        <taxon>Mycenaceae</taxon>
        <taxon>Mycena</taxon>
    </lineage>
</organism>
<name>A0AAD7IKJ5_9AGAR</name>
<dbReference type="EMBL" id="JARKIB010000083">
    <property type="protein sequence ID" value="KAJ7745329.1"/>
    <property type="molecule type" value="Genomic_DNA"/>
</dbReference>
<evidence type="ECO:0000313" key="2">
    <source>
        <dbReference type="Proteomes" id="UP001215598"/>
    </source>
</evidence>
<gene>
    <name evidence="1" type="ORF">B0H16DRAFT_1273452</name>
</gene>
<accession>A0AAD7IKJ5</accession>
<comment type="caution">
    <text evidence="1">The sequence shown here is derived from an EMBL/GenBank/DDBJ whole genome shotgun (WGS) entry which is preliminary data.</text>
</comment>
<protein>
    <submittedName>
        <fullName evidence="1">Uncharacterized protein</fullName>
    </submittedName>
</protein>
<dbReference type="Proteomes" id="UP001215598">
    <property type="component" value="Unassembled WGS sequence"/>
</dbReference>
<feature type="non-terminal residue" evidence="1">
    <location>
        <position position="122"/>
    </location>
</feature>
<keyword evidence="2" id="KW-1185">Reference proteome</keyword>